<evidence type="ECO:0000256" key="6">
    <source>
        <dbReference type="PROSITE-ProRule" id="PRU00076"/>
    </source>
</evidence>
<dbReference type="GO" id="GO:0005509">
    <property type="term" value="F:calcium ion binding"/>
    <property type="evidence" value="ECO:0007669"/>
    <property type="project" value="InterPro"/>
</dbReference>
<dbReference type="PROSITE" id="PS50026">
    <property type="entry name" value="EGF_3"/>
    <property type="match status" value="4"/>
</dbReference>
<dbReference type="SMART" id="SM00181">
    <property type="entry name" value="EGF"/>
    <property type="match status" value="4"/>
</dbReference>
<evidence type="ECO:0000256" key="2">
    <source>
        <dbReference type="ARBA" id="ARBA00022729"/>
    </source>
</evidence>
<evidence type="ECO:0000313" key="8">
    <source>
        <dbReference type="Ensembl" id="ENSCPRP00005018298.1"/>
    </source>
</evidence>
<evidence type="ECO:0000256" key="5">
    <source>
        <dbReference type="ARBA" id="ARBA00023180"/>
    </source>
</evidence>
<feature type="domain" description="EGF-like" evidence="7">
    <location>
        <begin position="168"/>
        <end position="204"/>
    </location>
</feature>
<organism evidence="8 9">
    <name type="scientific">Crocodylus porosus</name>
    <name type="common">Saltwater crocodile</name>
    <name type="synonym">Estuarine crocodile</name>
    <dbReference type="NCBI Taxonomy" id="8502"/>
    <lineage>
        <taxon>Eukaryota</taxon>
        <taxon>Metazoa</taxon>
        <taxon>Chordata</taxon>
        <taxon>Craniata</taxon>
        <taxon>Vertebrata</taxon>
        <taxon>Euteleostomi</taxon>
        <taxon>Archelosauria</taxon>
        <taxon>Archosauria</taxon>
        <taxon>Crocodylia</taxon>
        <taxon>Longirostres</taxon>
        <taxon>Crocodylidae</taxon>
        <taxon>Crocodylus</taxon>
    </lineage>
</organism>
<evidence type="ECO:0000259" key="7">
    <source>
        <dbReference type="PROSITE" id="PS50026"/>
    </source>
</evidence>
<protein>
    <recommendedName>
        <fullName evidence="7">EGF-like domain-containing protein</fullName>
    </recommendedName>
</protein>
<dbReference type="SMART" id="SM00179">
    <property type="entry name" value="EGF_CA"/>
    <property type="match status" value="3"/>
</dbReference>
<dbReference type="FunFam" id="2.10.25.10:FF:000031">
    <property type="entry name" value="neurogenic locus notch homolog protein 3"/>
    <property type="match status" value="1"/>
</dbReference>
<dbReference type="InterPro" id="IPR000742">
    <property type="entry name" value="EGF"/>
</dbReference>
<dbReference type="AlphaFoldDB" id="A0A7M4F227"/>
<comment type="caution">
    <text evidence="6">Lacks conserved residue(s) required for the propagation of feature annotation.</text>
</comment>
<keyword evidence="2" id="KW-0732">Signal</keyword>
<dbReference type="PROSITE" id="PS01187">
    <property type="entry name" value="EGF_CA"/>
    <property type="match status" value="2"/>
</dbReference>
<dbReference type="CDD" id="cd00054">
    <property type="entry name" value="EGF_CA"/>
    <property type="match status" value="3"/>
</dbReference>
<keyword evidence="4 6" id="KW-1015">Disulfide bond</keyword>
<dbReference type="GeneTree" id="ENSGT00940000160615"/>
<dbReference type="InterPro" id="IPR000152">
    <property type="entry name" value="EGF-type_Asp/Asn_hydroxyl_site"/>
</dbReference>
<dbReference type="Pfam" id="PF00008">
    <property type="entry name" value="EGF"/>
    <property type="match status" value="3"/>
</dbReference>
<feature type="domain" description="EGF-like" evidence="7">
    <location>
        <begin position="83"/>
        <end position="121"/>
    </location>
</feature>
<reference evidence="8" key="1">
    <citation type="submission" date="2025-08" db="UniProtKB">
        <authorList>
            <consortium name="Ensembl"/>
        </authorList>
    </citation>
    <scope>IDENTIFICATION</scope>
</reference>
<dbReference type="Proteomes" id="UP000594220">
    <property type="component" value="Unplaced"/>
</dbReference>
<keyword evidence="1 6" id="KW-0245">EGF-like domain</keyword>
<feature type="disulfide bond" evidence="6">
    <location>
        <begin position="194"/>
        <end position="203"/>
    </location>
</feature>
<feature type="disulfide bond" evidence="6">
    <location>
        <begin position="156"/>
        <end position="165"/>
    </location>
</feature>
<dbReference type="PROSITE" id="PS00022">
    <property type="entry name" value="EGF_1"/>
    <property type="match status" value="3"/>
</dbReference>
<feature type="disulfide bond" evidence="6">
    <location>
        <begin position="92"/>
        <end position="109"/>
    </location>
</feature>
<feature type="disulfide bond" evidence="6">
    <location>
        <begin position="111"/>
        <end position="120"/>
    </location>
</feature>
<feature type="domain" description="EGF-like" evidence="7">
    <location>
        <begin position="123"/>
        <end position="166"/>
    </location>
</feature>
<evidence type="ECO:0000256" key="1">
    <source>
        <dbReference type="ARBA" id="ARBA00022536"/>
    </source>
</evidence>
<feature type="domain" description="EGF-like" evidence="7">
    <location>
        <begin position="206"/>
        <end position="242"/>
    </location>
</feature>
<accession>A0A7M4F227</accession>
<name>A0A7M4F227_CROPO</name>
<dbReference type="SUPFAM" id="SSF57184">
    <property type="entry name" value="Growth factor receptor domain"/>
    <property type="match status" value="1"/>
</dbReference>
<keyword evidence="9" id="KW-1185">Reference proteome</keyword>
<evidence type="ECO:0000256" key="4">
    <source>
        <dbReference type="ARBA" id="ARBA00023157"/>
    </source>
</evidence>
<evidence type="ECO:0000256" key="3">
    <source>
        <dbReference type="ARBA" id="ARBA00022737"/>
    </source>
</evidence>
<dbReference type="InterPro" id="IPR018097">
    <property type="entry name" value="EGF_Ca-bd_CS"/>
</dbReference>
<proteinExistence type="predicted"/>
<keyword evidence="3" id="KW-0677">Repeat</keyword>
<dbReference type="FunFam" id="2.10.25.10:FF:000472">
    <property type="entry name" value="Uncharacterized protein, isoform A"/>
    <property type="match status" value="1"/>
</dbReference>
<dbReference type="SUPFAM" id="SSF57196">
    <property type="entry name" value="EGF/Laminin"/>
    <property type="match status" value="1"/>
</dbReference>
<dbReference type="PROSITE" id="PS00010">
    <property type="entry name" value="ASX_HYDROXYL"/>
    <property type="match status" value="2"/>
</dbReference>
<sequence>MCSCKGTNSSGTNLCCFFVPCHIPLPVHFSAQEIVLRKGPSTLTCCPGVAGAQLNKHIHINFTLSFFRCTCTAGWTGSQCNEDINECDSDPCLNGGTCYESVVQGQFICLCPPFYTGDSCQQRYNPCDPHYNPCINNSTCLAQADASATLFARCSCQHGFSGSQCEVDINECSSRPCKNNATCLDLINRFSCNCTPGYYGSLCELDIDECEVLPCLHGGSCLNKLGGYLCLCLPGFTGIIHSLNVNLFSQGRWLSPLFCIFELLHKQRHSSMPRGVYLTNKKQWLLNSAKKIYLLNPILFLSAHPCNLSRSDWCCTEIFLKSLWYSFNYSAYISMSNMNAYYFGRI</sequence>
<reference evidence="8" key="2">
    <citation type="submission" date="2025-09" db="UniProtKB">
        <authorList>
            <consortium name="Ensembl"/>
        </authorList>
    </citation>
    <scope>IDENTIFICATION</scope>
</reference>
<dbReference type="Ensembl" id="ENSCPRT00005021400.1">
    <property type="protein sequence ID" value="ENSCPRP00005018298.1"/>
    <property type="gene ID" value="ENSCPRG00005012737.1"/>
</dbReference>
<dbReference type="PRINTS" id="PR00010">
    <property type="entry name" value="EGFBLOOD"/>
</dbReference>
<dbReference type="Gene3D" id="2.10.25.10">
    <property type="entry name" value="Laminin"/>
    <property type="match status" value="4"/>
</dbReference>
<evidence type="ECO:0000313" key="9">
    <source>
        <dbReference type="Proteomes" id="UP000594220"/>
    </source>
</evidence>
<dbReference type="PANTHER" id="PTHR12916:SF4">
    <property type="entry name" value="UNINFLATABLE, ISOFORM C"/>
    <property type="match status" value="1"/>
</dbReference>
<dbReference type="FunFam" id="2.10.25.10:FF:000100">
    <property type="entry name" value="neurogenic locus notch homolog protein 3"/>
    <property type="match status" value="1"/>
</dbReference>
<dbReference type="PANTHER" id="PTHR12916">
    <property type="entry name" value="CYTOCHROME C OXIDASE POLYPEPTIDE VIC-2"/>
    <property type="match status" value="1"/>
</dbReference>
<dbReference type="PROSITE" id="PS01186">
    <property type="entry name" value="EGF_2"/>
    <property type="match status" value="2"/>
</dbReference>
<dbReference type="InterPro" id="IPR001881">
    <property type="entry name" value="EGF-like_Ca-bd_dom"/>
</dbReference>
<keyword evidence="5" id="KW-0325">Glycoprotein</keyword>
<dbReference type="InterPro" id="IPR009030">
    <property type="entry name" value="Growth_fac_rcpt_cys_sf"/>
</dbReference>